<protein>
    <submittedName>
        <fullName evidence="2">Uncharacterized protein</fullName>
    </submittedName>
</protein>
<comment type="caution">
    <text evidence="2">The sequence shown here is derived from an EMBL/GenBank/DDBJ whole genome shotgun (WGS) entry which is preliminary data.</text>
</comment>
<dbReference type="EMBL" id="JBBNAF010000001">
    <property type="protein sequence ID" value="KAK9168773.1"/>
    <property type="molecule type" value="Genomic_DNA"/>
</dbReference>
<name>A0AAP0Q6L8_9MAGN</name>
<sequence>MVTEDARQGKVHLALDGILHWKSKQFMAEHLRNGGVHLNEYAPAVTFSVLIYANALKWVVEAVKGVVNGSIESGSPKFWHEGPVTISIQKVNNNNRGTALKILRLSGGIKQQLLIPEGVRKDGEPWEQLSQRYNGGWLLGTHSKSAGGANNSQREPYGPRRRG</sequence>
<evidence type="ECO:0000313" key="3">
    <source>
        <dbReference type="Proteomes" id="UP001420932"/>
    </source>
</evidence>
<feature type="region of interest" description="Disordered" evidence="1">
    <location>
        <begin position="140"/>
        <end position="163"/>
    </location>
</feature>
<dbReference type="Proteomes" id="UP001420932">
    <property type="component" value="Unassembled WGS sequence"/>
</dbReference>
<keyword evidence="3" id="KW-1185">Reference proteome</keyword>
<dbReference type="AlphaFoldDB" id="A0AAP0Q6L8"/>
<proteinExistence type="predicted"/>
<evidence type="ECO:0000256" key="1">
    <source>
        <dbReference type="SAM" id="MobiDB-lite"/>
    </source>
</evidence>
<reference evidence="2 3" key="1">
    <citation type="submission" date="2024-01" db="EMBL/GenBank/DDBJ databases">
        <title>Genome assemblies of Stephania.</title>
        <authorList>
            <person name="Yang L."/>
        </authorList>
    </citation>
    <scope>NUCLEOTIDE SEQUENCE [LARGE SCALE GENOMIC DNA]</scope>
    <source>
        <strain evidence="2">YNDBR</strain>
        <tissue evidence="2">Leaf</tissue>
    </source>
</reference>
<feature type="compositionally biased region" description="Polar residues" evidence="1">
    <location>
        <begin position="142"/>
        <end position="154"/>
    </location>
</feature>
<gene>
    <name evidence="2" type="ORF">Syun_000913</name>
</gene>
<accession>A0AAP0Q6L8</accession>
<organism evidence="2 3">
    <name type="scientific">Stephania yunnanensis</name>
    <dbReference type="NCBI Taxonomy" id="152371"/>
    <lineage>
        <taxon>Eukaryota</taxon>
        <taxon>Viridiplantae</taxon>
        <taxon>Streptophyta</taxon>
        <taxon>Embryophyta</taxon>
        <taxon>Tracheophyta</taxon>
        <taxon>Spermatophyta</taxon>
        <taxon>Magnoliopsida</taxon>
        <taxon>Ranunculales</taxon>
        <taxon>Menispermaceae</taxon>
        <taxon>Menispermoideae</taxon>
        <taxon>Cissampelideae</taxon>
        <taxon>Stephania</taxon>
    </lineage>
</organism>
<evidence type="ECO:0000313" key="2">
    <source>
        <dbReference type="EMBL" id="KAK9168773.1"/>
    </source>
</evidence>